<dbReference type="InterPro" id="IPR036236">
    <property type="entry name" value="Znf_C2H2_sf"/>
</dbReference>
<dbReference type="Proteomes" id="UP000193560">
    <property type="component" value="Unassembled WGS sequence"/>
</dbReference>
<reference evidence="8 9" key="1">
    <citation type="submission" date="2016-07" db="EMBL/GenBank/DDBJ databases">
        <title>Pervasive Adenine N6-methylation of Active Genes in Fungi.</title>
        <authorList>
            <consortium name="DOE Joint Genome Institute"/>
            <person name="Mondo S.J."/>
            <person name="Dannebaum R.O."/>
            <person name="Kuo R.C."/>
            <person name="Labutti K."/>
            <person name="Haridas S."/>
            <person name="Kuo A."/>
            <person name="Salamov A."/>
            <person name="Ahrendt S.R."/>
            <person name="Lipzen A."/>
            <person name="Sullivan W."/>
            <person name="Andreopoulos W.B."/>
            <person name="Clum A."/>
            <person name="Lindquist E."/>
            <person name="Daum C."/>
            <person name="Ramamoorthy G.K."/>
            <person name="Gryganskyi A."/>
            <person name="Culley D."/>
            <person name="Magnuson J.K."/>
            <person name="James T.Y."/>
            <person name="O'Malley M.A."/>
            <person name="Stajich J.E."/>
            <person name="Spatafora J.W."/>
            <person name="Visel A."/>
            <person name="Grigoriev I.V."/>
        </authorList>
    </citation>
    <scope>NUCLEOTIDE SEQUENCE [LARGE SCALE GENOMIC DNA]</scope>
    <source>
        <strain evidence="8 9">NRRL 1336</strain>
    </source>
</reference>
<dbReference type="FunFam" id="3.30.160.60:FF:000100">
    <property type="entry name" value="Zinc finger 45-like"/>
    <property type="match status" value="1"/>
</dbReference>
<accession>A0A1X2IHF8</accession>
<name>A0A1X2IHF8_9FUNG</name>
<gene>
    <name evidence="8" type="ORF">BCR42DRAFT_415876</name>
</gene>
<evidence type="ECO:0000259" key="7">
    <source>
        <dbReference type="PROSITE" id="PS50157"/>
    </source>
</evidence>
<evidence type="ECO:0000313" key="8">
    <source>
        <dbReference type="EMBL" id="ORZ15775.1"/>
    </source>
</evidence>
<feature type="compositionally biased region" description="Low complexity" evidence="6">
    <location>
        <begin position="129"/>
        <end position="150"/>
    </location>
</feature>
<sequence length="273" mass="30702">MENFGTIATYPSPCQWDDMLNCSSYGELLTAPYYPSPTVSPCMSDNYTGTPCSPELLSSYLGSMNMMVPMTNDPSMLMVPPLQDMGTILPPSIDQLDQFIQHHEFALSSSSCYYPSPIVTPMPMQSTLSSSSLVTASTTTTSSPSPQSSPKEMKPKRRATSIRPRQKRQSSKKDNNTNSKNLPIQYNCQHPGCGKIFSRPYNLQSHMRTHTTDKPFGCTSCGRRFARQHDRNRHERLHWGIKPYACSHCSKSFARMDALNRHLRVENGCRDQV</sequence>
<proteinExistence type="predicted"/>
<feature type="domain" description="C2H2-type" evidence="7">
    <location>
        <begin position="244"/>
        <end position="271"/>
    </location>
</feature>
<evidence type="ECO:0000256" key="5">
    <source>
        <dbReference type="PROSITE-ProRule" id="PRU00042"/>
    </source>
</evidence>
<dbReference type="Gene3D" id="3.30.160.60">
    <property type="entry name" value="Classic Zinc Finger"/>
    <property type="match status" value="3"/>
</dbReference>
<evidence type="ECO:0000256" key="4">
    <source>
        <dbReference type="ARBA" id="ARBA00022833"/>
    </source>
</evidence>
<keyword evidence="1" id="KW-0479">Metal-binding</keyword>
<dbReference type="GO" id="GO:0008270">
    <property type="term" value="F:zinc ion binding"/>
    <property type="evidence" value="ECO:0007669"/>
    <property type="project" value="UniProtKB-KW"/>
</dbReference>
<dbReference type="FunFam" id="3.30.160.60:FF:000125">
    <property type="entry name" value="Putative zinc finger protein 143"/>
    <property type="match status" value="1"/>
</dbReference>
<dbReference type="SMART" id="SM00355">
    <property type="entry name" value="ZnF_C2H2"/>
    <property type="match status" value="3"/>
</dbReference>
<dbReference type="OrthoDB" id="8117402at2759"/>
<evidence type="ECO:0000313" key="9">
    <source>
        <dbReference type="Proteomes" id="UP000193560"/>
    </source>
</evidence>
<feature type="domain" description="C2H2-type" evidence="7">
    <location>
        <begin position="186"/>
        <end position="215"/>
    </location>
</feature>
<dbReference type="SUPFAM" id="SSF57667">
    <property type="entry name" value="beta-beta-alpha zinc fingers"/>
    <property type="match status" value="2"/>
</dbReference>
<dbReference type="InterPro" id="IPR013087">
    <property type="entry name" value="Znf_C2H2_type"/>
</dbReference>
<organism evidence="8 9">
    <name type="scientific">Absidia repens</name>
    <dbReference type="NCBI Taxonomy" id="90262"/>
    <lineage>
        <taxon>Eukaryota</taxon>
        <taxon>Fungi</taxon>
        <taxon>Fungi incertae sedis</taxon>
        <taxon>Mucoromycota</taxon>
        <taxon>Mucoromycotina</taxon>
        <taxon>Mucoromycetes</taxon>
        <taxon>Mucorales</taxon>
        <taxon>Cunninghamellaceae</taxon>
        <taxon>Absidia</taxon>
    </lineage>
</organism>
<evidence type="ECO:0000256" key="6">
    <source>
        <dbReference type="SAM" id="MobiDB-lite"/>
    </source>
</evidence>
<keyword evidence="4" id="KW-0862">Zinc</keyword>
<keyword evidence="3 5" id="KW-0863">Zinc-finger</keyword>
<feature type="region of interest" description="Disordered" evidence="6">
    <location>
        <begin position="129"/>
        <end position="185"/>
    </location>
</feature>
<dbReference type="GO" id="GO:0000978">
    <property type="term" value="F:RNA polymerase II cis-regulatory region sequence-specific DNA binding"/>
    <property type="evidence" value="ECO:0007669"/>
    <property type="project" value="TreeGrafter"/>
</dbReference>
<feature type="compositionally biased region" description="Basic residues" evidence="6">
    <location>
        <begin position="154"/>
        <end position="170"/>
    </location>
</feature>
<evidence type="ECO:0000256" key="1">
    <source>
        <dbReference type="ARBA" id="ARBA00022723"/>
    </source>
</evidence>
<dbReference type="PANTHER" id="PTHR23235:SF120">
    <property type="entry name" value="KRUPPEL-LIKE FACTOR 15"/>
    <property type="match status" value="1"/>
</dbReference>
<evidence type="ECO:0000256" key="3">
    <source>
        <dbReference type="ARBA" id="ARBA00022771"/>
    </source>
</evidence>
<comment type="caution">
    <text evidence="8">The sequence shown here is derived from an EMBL/GenBank/DDBJ whole genome shotgun (WGS) entry which is preliminary data.</text>
</comment>
<dbReference type="PROSITE" id="PS50157">
    <property type="entry name" value="ZINC_FINGER_C2H2_2"/>
    <property type="match status" value="3"/>
</dbReference>
<dbReference type="STRING" id="90262.A0A1X2IHF8"/>
<protein>
    <recommendedName>
        <fullName evidence="7">C2H2-type domain-containing protein</fullName>
    </recommendedName>
</protein>
<feature type="domain" description="C2H2-type" evidence="7">
    <location>
        <begin position="216"/>
        <end position="243"/>
    </location>
</feature>
<keyword evidence="2" id="KW-0677">Repeat</keyword>
<dbReference type="Pfam" id="PF00096">
    <property type="entry name" value="zf-C2H2"/>
    <property type="match status" value="2"/>
</dbReference>
<dbReference type="AlphaFoldDB" id="A0A1X2IHF8"/>
<dbReference type="PROSITE" id="PS00028">
    <property type="entry name" value="ZINC_FINGER_C2H2_1"/>
    <property type="match status" value="2"/>
</dbReference>
<dbReference type="PANTHER" id="PTHR23235">
    <property type="entry name" value="KRUEPPEL-LIKE TRANSCRIPTION FACTOR"/>
    <property type="match status" value="1"/>
</dbReference>
<evidence type="ECO:0000256" key="2">
    <source>
        <dbReference type="ARBA" id="ARBA00022737"/>
    </source>
</evidence>
<dbReference type="EMBL" id="MCGE01000012">
    <property type="protein sequence ID" value="ORZ15775.1"/>
    <property type="molecule type" value="Genomic_DNA"/>
</dbReference>
<dbReference type="GO" id="GO:0000981">
    <property type="term" value="F:DNA-binding transcription factor activity, RNA polymerase II-specific"/>
    <property type="evidence" value="ECO:0007669"/>
    <property type="project" value="TreeGrafter"/>
</dbReference>
<keyword evidence="9" id="KW-1185">Reference proteome</keyword>